<evidence type="ECO:0000256" key="18">
    <source>
        <dbReference type="ARBA" id="ARBA00023166"/>
    </source>
</evidence>
<comment type="pathway">
    <text evidence="3">Lipid metabolism; C21-steroid hormone metabolism.</text>
</comment>
<keyword evidence="15" id="KW-0443">Lipid metabolism</keyword>
<comment type="caution">
    <text evidence="27">The sequence shown here is derived from an EMBL/GenBank/DDBJ whole genome shotgun (WGS) entry which is preliminary data.</text>
</comment>
<keyword evidence="14 26" id="KW-0503">Monooxygenase</keyword>
<evidence type="ECO:0000256" key="9">
    <source>
        <dbReference type="ARBA" id="ARBA00022723"/>
    </source>
</evidence>
<dbReference type="PRINTS" id="PR00463">
    <property type="entry name" value="EP450I"/>
</dbReference>
<dbReference type="InterPro" id="IPR036396">
    <property type="entry name" value="Cyt_P450_sf"/>
</dbReference>
<dbReference type="FunFam" id="1.10.630.10:FF:000006">
    <property type="entry name" value="Cytochrome P450 302a1, mitochondrial"/>
    <property type="match status" value="1"/>
</dbReference>
<dbReference type="EC" id="1.14.15.6" evidence="5"/>
<keyword evidence="20" id="KW-0755">Steroidogenesis</keyword>
<evidence type="ECO:0000256" key="10">
    <source>
        <dbReference type="ARBA" id="ARBA00022792"/>
    </source>
</evidence>
<keyword evidence="9 25" id="KW-0479">Metal-binding</keyword>
<dbReference type="PANTHER" id="PTHR24279">
    <property type="entry name" value="CYTOCHROME P450"/>
    <property type="match status" value="1"/>
</dbReference>
<reference evidence="27" key="1">
    <citation type="journal article" date="2023" name="G3 (Bethesda)">
        <title>Whole genome assembly and annotation of the endangered Caribbean coral Acropora cervicornis.</title>
        <authorList>
            <person name="Selwyn J.D."/>
            <person name="Vollmer S.V."/>
        </authorList>
    </citation>
    <scope>NUCLEOTIDE SEQUENCE</scope>
    <source>
        <strain evidence="27">K2</strain>
    </source>
</reference>
<dbReference type="InterPro" id="IPR050479">
    <property type="entry name" value="CYP11_CYP27_families"/>
</dbReference>
<dbReference type="GO" id="GO:0020037">
    <property type="term" value="F:heme binding"/>
    <property type="evidence" value="ECO:0007669"/>
    <property type="project" value="InterPro"/>
</dbReference>
<dbReference type="InterPro" id="IPR017972">
    <property type="entry name" value="Cyt_P450_CS"/>
</dbReference>
<dbReference type="GO" id="GO:0005506">
    <property type="term" value="F:iron ion binding"/>
    <property type="evidence" value="ECO:0007669"/>
    <property type="project" value="InterPro"/>
</dbReference>
<dbReference type="Pfam" id="PF00067">
    <property type="entry name" value="p450"/>
    <property type="match status" value="1"/>
</dbReference>
<dbReference type="CDD" id="cd11054">
    <property type="entry name" value="CYP24A1-like"/>
    <property type="match status" value="1"/>
</dbReference>
<evidence type="ECO:0000256" key="16">
    <source>
        <dbReference type="ARBA" id="ARBA00023128"/>
    </source>
</evidence>
<keyword evidence="16" id="KW-0496">Mitochondrion</keyword>
<proteinExistence type="inferred from homology"/>
<dbReference type="PANTHER" id="PTHR24279:SF3">
    <property type="entry name" value="CHOLESTEROL SIDE-CHAIN CLEAVAGE ENZYME, MITOCHONDRIAL"/>
    <property type="match status" value="1"/>
</dbReference>
<evidence type="ECO:0000256" key="7">
    <source>
        <dbReference type="ARBA" id="ARBA00022548"/>
    </source>
</evidence>
<keyword evidence="10" id="KW-0999">Mitochondrion inner membrane</keyword>
<evidence type="ECO:0000256" key="25">
    <source>
        <dbReference type="PIRSR" id="PIRSR602401-1"/>
    </source>
</evidence>
<evidence type="ECO:0000313" key="27">
    <source>
        <dbReference type="EMBL" id="KAK2559631.1"/>
    </source>
</evidence>
<evidence type="ECO:0000256" key="8">
    <source>
        <dbReference type="ARBA" id="ARBA00022617"/>
    </source>
</evidence>
<keyword evidence="8 25" id="KW-0349">Heme</keyword>
<evidence type="ECO:0000256" key="4">
    <source>
        <dbReference type="ARBA" id="ARBA00010617"/>
    </source>
</evidence>
<keyword evidence="17" id="KW-0472">Membrane</keyword>
<dbReference type="EMBL" id="JARQWQ010000039">
    <property type="protein sequence ID" value="KAK2559631.1"/>
    <property type="molecule type" value="Genomic_DNA"/>
</dbReference>
<dbReference type="AlphaFoldDB" id="A0AAD9QE35"/>
<evidence type="ECO:0000256" key="19">
    <source>
        <dbReference type="ARBA" id="ARBA00023221"/>
    </source>
</evidence>
<evidence type="ECO:0000256" key="1">
    <source>
        <dbReference type="ARBA" id="ARBA00001971"/>
    </source>
</evidence>
<keyword evidence="7" id="KW-0153">Cholesterol metabolism</keyword>
<accession>A0AAD9QE35</accession>
<comment type="similarity">
    <text evidence="4 26">Belongs to the cytochrome P450 family.</text>
</comment>
<feature type="binding site" description="axial binding residue" evidence="25">
    <location>
        <position position="472"/>
    </location>
    <ligand>
        <name>heme</name>
        <dbReference type="ChEBI" id="CHEBI:30413"/>
    </ligand>
    <ligandPart>
        <name>Fe</name>
        <dbReference type="ChEBI" id="CHEBI:18248"/>
    </ligandPart>
</feature>
<dbReference type="GO" id="GO:0006700">
    <property type="term" value="P:C21-steroid hormone biosynthetic process"/>
    <property type="evidence" value="ECO:0007669"/>
    <property type="project" value="TreeGrafter"/>
</dbReference>
<evidence type="ECO:0000256" key="3">
    <source>
        <dbReference type="ARBA" id="ARBA00005108"/>
    </source>
</evidence>
<evidence type="ECO:0000256" key="20">
    <source>
        <dbReference type="ARBA" id="ARBA00023250"/>
    </source>
</evidence>
<dbReference type="GO" id="GO:0005743">
    <property type="term" value="C:mitochondrial inner membrane"/>
    <property type="evidence" value="ECO:0007669"/>
    <property type="project" value="UniProtKB-SubCell"/>
</dbReference>
<organism evidence="27 28">
    <name type="scientific">Acropora cervicornis</name>
    <name type="common">Staghorn coral</name>
    <dbReference type="NCBI Taxonomy" id="6130"/>
    <lineage>
        <taxon>Eukaryota</taxon>
        <taxon>Metazoa</taxon>
        <taxon>Cnidaria</taxon>
        <taxon>Anthozoa</taxon>
        <taxon>Hexacorallia</taxon>
        <taxon>Scleractinia</taxon>
        <taxon>Astrocoeniina</taxon>
        <taxon>Acroporidae</taxon>
        <taxon>Acropora</taxon>
    </lineage>
</organism>
<dbReference type="GO" id="GO:0008386">
    <property type="term" value="F:cholesterol monooxygenase (side-chain-cleaving) activity"/>
    <property type="evidence" value="ECO:0007669"/>
    <property type="project" value="UniProtKB-EC"/>
</dbReference>
<evidence type="ECO:0000256" key="6">
    <source>
        <dbReference type="ARBA" id="ARBA00019844"/>
    </source>
</evidence>
<dbReference type="Proteomes" id="UP001249851">
    <property type="component" value="Unassembled WGS sequence"/>
</dbReference>
<name>A0AAD9QE35_ACRCE</name>
<evidence type="ECO:0000256" key="15">
    <source>
        <dbReference type="ARBA" id="ARBA00023098"/>
    </source>
</evidence>
<keyword evidence="18" id="KW-1207">Sterol metabolism</keyword>
<keyword evidence="12 26" id="KW-0560">Oxidoreductase</keyword>
<evidence type="ECO:0000256" key="5">
    <source>
        <dbReference type="ARBA" id="ARBA00012764"/>
    </source>
</evidence>
<keyword evidence="19" id="KW-0753">Steroid metabolism</keyword>
<evidence type="ECO:0000256" key="14">
    <source>
        <dbReference type="ARBA" id="ARBA00023033"/>
    </source>
</evidence>
<dbReference type="SUPFAM" id="SSF48264">
    <property type="entry name" value="Cytochrome P450"/>
    <property type="match status" value="1"/>
</dbReference>
<gene>
    <name evidence="27" type="ORF">P5673_017714</name>
</gene>
<keyword evidence="13 25" id="KW-0408">Iron</keyword>
<evidence type="ECO:0000313" key="28">
    <source>
        <dbReference type="Proteomes" id="UP001249851"/>
    </source>
</evidence>
<evidence type="ECO:0000256" key="12">
    <source>
        <dbReference type="ARBA" id="ARBA00023002"/>
    </source>
</evidence>
<evidence type="ECO:0000256" key="23">
    <source>
        <dbReference type="ARBA" id="ARBA00033274"/>
    </source>
</evidence>
<dbReference type="Gene3D" id="1.10.630.10">
    <property type="entry name" value="Cytochrome P450"/>
    <property type="match status" value="1"/>
</dbReference>
<evidence type="ECO:0000256" key="26">
    <source>
        <dbReference type="RuleBase" id="RU000461"/>
    </source>
</evidence>
<keyword evidence="11" id="KW-0809">Transit peptide</keyword>
<dbReference type="InterPro" id="IPR002401">
    <property type="entry name" value="Cyt_P450_E_grp-I"/>
</dbReference>
<evidence type="ECO:0000256" key="24">
    <source>
        <dbReference type="ARBA" id="ARBA00033394"/>
    </source>
</evidence>
<evidence type="ECO:0000256" key="17">
    <source>
        <dbReference type="ARBA" id="ARBA00023136"/>
    </source>
</evidence>
<evidence type="ECO:0000256" key="21">
    <source>
        <dbReference type="ARBA" id="ARBA00030343"/>
    </source>
</evidence>
<dbReference type="GO" id="GO:0071375">
    <property type="term" value="P:cellular response to peptide hormone stimulus"/>
    <property type="evidence" value="ECO:0007669"/>
    <property type="project" value="TreeGrafter"/>
</dbReference>
<dbReference type="GO" id="GO:0008203">
    <property type="term" value="P:cholesterol metabolic process"/>
    <property type="evidence" value="ECO:0007669"/>
    <property type="project" value="UniProtKB-KW"/>
</dbReference>
<evidence type="ECO:0000256" key="11">
    <source>
        <dbReference type="ARBA" id="ARBA00022946"/>
    </source>
</evidence>
<dbReference type="GO" id="GO:0006704">
    <property type="term" value="P:glucocorticoid biosynthetic process"/>
    <property type="evidence" value="ECO:0007669"/>
    <property type="project" value="TreeGrafter"/>
</dbReference>
<dbReference type="GO" id="GO:0034650">
    <property type="term" value="P:cortisol metabolic process"/>
    <property type="evidence" value="ECO:0007669"/>
    <property type="project" value="TreeGrafter"/>
</dbReference>
<dbReference type="InterPro" id="IPR001128">
    <property type="entry name" value="Cyt_P450"/>
</dbReference>
<sequence>MASWLAVQPSRAFRSVYKGKQPLNIWKQTALCSVHTQTVQETSAKSFDEMPGPNGLPLLGTFLDYTKDLGGGVRGYQRMHEMQQQRVQQYGPIFREKIFGRQTVTISNPDDVEYLFRNESKWPRREPPFPLWKKYKEDRDQVLGIGALNGEEWFRIRRILNMKMLRPKVAEGYAEPLNDVASDLVAQIKAIRGTDGIIPSLQDELFKWSLESVGTVLFETRFGSFSKSPSLEAANFIESACRLFRLVFKIFFIPAWIDKLYRFKSVQQCYDDLDILHNFGDMCIKRKMSEIQGRLDKGDIREEDAAEFLTFLISREDISFKEITSNLIELLFPAIETTSFTTLWTLYLLARNPDVQKQLHDEVTSVLKPGEHATPAALQEMPFLRGCVKETLRMYPAAWENARFLDEDIIIQGYRIPPNTMIRMPLYVMGRDAEMFDDPQQYKPERWLRDDTQRSLYHPFASLPFGFGPRMCIGRRVAELEMHLFLSQVSQNFWVESLNEVQPVITSLLVPDKTVELRFIDR</sequence>
<dbReference type="PROSITE" id="PS00086">
    <property type="entry name" value="CYTOCHROME_P450"/>
    <property type="match status" value="1"/>
</dbReference>
<evidence type="ECO:0000256" key="22">
    <source>
        <dbReference type="ARBA" id="ARBA00032666"/>
    </source>
</evidence>
<comment type="cofactor">
    <cofactor evidence="1 25">
        <name>heme</name>
        <dbReference type="ChEBI" id="CHEBI:30413"/>
    </cofactor>
</comment>
<comment type="subcellular location">
    <subcellularLocation>
        <location evidence="2">Mitochondrion inner membrane</location>
        <topology evidence="2">Peripheral membrane protein</topology>
    </subcellularLocation>
</comment>
<evidence type="ECO:0000256" key="2">
    <source>
        <dbReference type="ARBA" id="ARBA00004637"/>
    </source>
</evidence>
<evidence type="ECO:0000256" key="13">
    <source>
        <dbReference type="ARBA" id="ARBA00023004"/>
    </source>
</evidence>
<reference evidence="27" key="2">
    <citation type="journal article" date="2023" name="Science">
        <title>Genomic signatures of disease resistance in endangered staghorn corals.</title>
        <authorList>
            <person name="Vollmer S.V."/>
            <person name="Selwyn J.D."/>
            <person name="Despard B.A."/>
            <person name="Roesel C.L."/>
        </authorList>
    </citation>
    <scope>NUCLEOTIDE SEQUENCE</scope>
    <source>
        <strain evidence="27">K2</strain>
    </source>
</reference>
<dbReference type="PRINTS" id="PR00385">
    <property type="entry name" value="P450"/>
</dbReference>
<protein>
    <recommendedName>
        <fullName evidence="6">Cholesterol side-chain cleavage enzyme, mitochondrial</fullName>
        <ecNumber evidence="5">1.14.15.6</ecNumber>
    </recommendedName>
    <alternativeName>
        <fullName evidence="21">CYPXIA1</fullName>
    </alternativeName>
    <alternativeName>
        <fullName evidence="23">Cholesterol desmolase</fullName>
    </alternativeName>
    <alternativeName>
        <fullName evidence="22">Cytochrome P450 11A1</fullName>
    </alternativeName>
    <alternativeName>
        <fullName evidence="24">Cytochrome P450(scc)</fullName>
    </alternativeName>
</protein>
<keyword evidence="28" id="KW-1185">Reference proteome</keyword>